<reference evidence="1 2" key="1">
    <citation type="submission" date="2015-11" db="EMBL/GenBank/DDBJ databases">
        <title>Genomic analysis of 38 Legionella species identifies large and diverse effector repertoires.</title>
        <authorList>
            <person name="Burstein D."/>
            <person name="Amaro F."/>
            <person name="Zusman T."/>
            <person name="Lifshitz Z."/>
            <person name="Cohen O."/>
            <person name="Gilbert J.A."/>
            <person name="Pupko T."/>
            <person name="Shuman H.A."/>
            <person name="Segal G."/>
        </authorList>
    </citation>
    <scope>NUCLEOTIDE SEQUENCE [LARGE SCALE GENOMIC DNA]</scope>
    <source>
        <strain evidence="1 2">ATCC 49505</strain>
    </source>
</reference>
<proteinExistence type="predicted"/>
<dbReference type="Proteomes" id="UP000054997">
    <property type="component" value="Unassembled WGS sequence"/>
</dbReference>
<dbReference type="RefSeq" id="WP_058529191.1">
    <property type="nucleotide sequence ID" value="NZ_CAAAHZ010000015.1"/>
</dbReference>
<accession>A0A0W0VLS0</accession>
<organism evidence="1 2">
    <name type="scientific">Legionella londiniensis</name>
    <dbReference type="NCBI Taxonomy" id="45068"/>
    <lineage>
        <taxon>Bacteria</taxon>
        <taxon>Pseudomonadati</taxon>
        <taxon>Pseudomonadota</taxon>
        <taxon>Gammaproteobacteria</taxon>
        <taxon>Legionellales</taxon>
        <taxon>Legionellaceae</taxon>
        <taxon>Legionella</taxon>
    </lineage>
</organism>
<sequence>MNLAIQEYIEPFLKSNESLCISLYQPTHKTHPENEQDVIRYKNLLKILDKSLREHYSGREAQKILAPFYALIDDEEFWNHNQQGLAILATHKHFKIIKLPHTVKELAVVADSFHIKPLIRMLQLNERYQILGLNLHEAKLFEGTRDTIEEILIAPEVPHTLTDALGEELTEPHLTVSSYGKGTQGPPMFHGQGGRKDQIDLDAERFFRKVDEGILEYHSRHSKLPLILASLPEYHHLFHRISHNPYLVAESIKYHPDDLSLDELRKEAWKIIKPVLQTKLEELIDKFAELRTKKMGSDKIEEIAKAALAGRVETLFIDADKHIPGEVDHQTGEVKQDNMLDPEIDDLLDDLGEMVLKTQGHVLVIPSDKMPTENGIAAIYRY</sequence>
<evidence type="ECO:0000313" key="1">
    <source>
        <dbReference type="EMBL" id="KTD21088.1"/>
    </source>
</evidence>
<dbReference type="Pfam" id="PF18845">
    <property type="entry name" value="baeRF_family3"/>
    <property type="match status" value="1"/>
</dbReference>
<evidence type="ECO:0000313" key="2">
    <source>
        <dbReference type="Proteomes" id="UP000054997"/>
    </source>
</evidence>
<dbReference type="OrthoDB" id="4393931at2"/>
<dbReference type="AlphaFoldDB" id="A0A0W0VLS0"/>
<dbReference type="PATRIC" id="fig|45068.5.peg.1279"/>
<keyword evidence="2" id="KW-1185">Reference proteome</keyword>
<dbReference type="EMBL" id="LNYK01000016">
    <property type="protein sequence ID" value="KTD21088.1"/>
    <property type="molecule type" value="Genomic_DNA"/>
</dbReference>
<dbReference type="STRING" id="45068.Llon_1186"/>
<comment type="caution">
    <text evidence="1">The sequence shown here is derived from an EMBL/GenBank/DDBJ whole genome shotgun (WGS) entry which is preliminary data.</text>
</comment>
<protein>
    <submittedName>
        <fullName evidence="1">Uncharacterized protein</fullName>
    </submittedName>
</protein>
<gene>
    <name evidence="1" type="ORF">Llon_1186</name>
</gene>
<name>A0A0W0VLS0_9GAMM</name>
<dbReference type="InterPro" id="IPR041289">
    <property type="entry name" value="Bact_RF_family3"/>
</dbReference>